<sequence length="91" mass="10158">MLHIVTVCGLGVGSSLILKITVDNVMKELGIKCNIEHWDMGTVKGRNADLIVTTSGFKKNFEGQDNVIFIDNIVDEKEVKDKLSAYFEKNK</sequence>
<reference evidence="3 4" key="1">
    <citation type="submission" date="2016-11" db="EMBL/GenBank/DDBJ databases">
        <authorList>
            <person name="Jaros S."/>
            <person name="Januszkiewicz K."/>
            <person name="Wedrychowicz H."/>
        </authorList>
    </citation>
    <scope>NUCLEOTIDE SEQUENCE [LARGE SCALE GENOMIC DNA]</scope>
    <source>
        <strain evidence="3 4">DSM 13106</strain>
    </source>
</reference>
<gene>
    <name evidence="3" type="ORF">SAMN02745180_00838</name>
</gene>
<dbReference type="Proteomes" id="UP000184389">
    <property type="component" value="Unassembled WGS sequence"/>
</dbReference>
<evidence type="ECO:0000259" key="2">
    <source>
        <dbReference type="PROSITE" id="PS51099"/>
    </source>
</evidence>
<dbReference type="InterPro" id="IPR036095">
    <property type="entry name" value="PTS_EIIB-like_sf"/>
</dbReference>
<feature type="domain" description="PTS EIIB type-2" evidence="2">
    <location>
        <begin position="2"/>
        <end position="91"/>
    </location>
</feature>
<dbReference type="InterPro" id="IPR003501">
    <property type="entry name" value="PTS_EIIB_2/3"/>
</dbReference>
<name>A0A1M5VC07_9FIRM</name>
<keyword evidence="1" id="KW-0808">Transferase</keyword>
<dbReference type="STRING" id="1123281.SAMN02745180_00838"/>
<protein>
    <submittedName>
        <fullName evidence="3">PTS system, ascorbate-specific IIB component</fullName>
    </submittedName>
</protein>
<dbReference type="PROSITE" id="PS51099">
    <property type="entry name" value="PTS_EIIB_TYPE_2"/>
    <property type="match status" value="1"/>
</dbReference>
<dbReference type="Gene3D" id="3.40.50.2300">
    <property type="match status" value="1"/>
</dbReference>
<dbReference type="AlphaFoldDB" id="A0A1M5VC07"/>
<accession>A0A1M5VC07</accession>
<dbReference type="EMBL" id="FQXR01000004">
    <property type="protein sequence ID" value="SHH72644.1"/>
    <property type="molecule type" value="Genomic_DNA"/>
</dbReference>
<dbReference type="GO" id="GO:0008982">
    <property type="term" value="F:protein-N(PI)-phosphohistidine-sugar phosphotransferase activity"/>
    <property type="evidence" value="ECO:0007669"/>
    <property type="project" value="InterPro"/>
</dbReference>
<dbReference type="GO" id="GO:0009401">
    <property type="term" value="P:phosphoenolpyruvate-dependent sugar phosphotransferase system"/>
    <property type="evidence" value="ECO:0007669"/>
    <property type="project" value="InterPro"/>
</dbReference>
<evidence type="ECO:0000313" key="4">
    <source>
        <dbReference type="Proteomes" id="UP000184389"/>
    </source>
</evidence>
<evidence type="ECO:0000313" key="3">
    <source>
        <dbReference type="EMBL" id="SHH72644.1"/>
    </source>
</evidence>
<dbReference type="CDD" id="cd05563">
    <property type="entry name" value="PTS_IIB_ascorbate"/>
    <property type="match status" value="1"/>
</dbReference>
<dbReference type="SUPFAM" id="SSF52794">
    <property type="entry name" value="PTS system IIB component-like"/>
    <property type="match status" value="1"/>
</dbReference>
<dbReference type="InterPro" id="IPR013011">
    <property type="entry name" value="PTS_EIIB_2"/>
</dbReference>
<dbReference type="RefSeq" id="WP_072743467.1">
    <property type="nucleotide sequence ID" value="NZ_FQXR01000004.1"/>
</dbReference>
<proteinExistence type="predicted"/>
<dbReference type="Pfam" id="PF02302">
    <property type="entry name" value="PTS_IIB"/>
    <property type="match status" value="1"/>
</dbReference>
<keyword evidence="4" id="KW-1185">Reference proteome</keyword>
<evidence type="ECO:0000256" key="1">
    <source>
        <dbReference type="ARBA" id="ARBA00022679"/>
    </source>
</evidence>
<organism evidence="3 4">
    <name type="scientific">Sporanaerobacter acetigenes DSM 13106</name>
    <dbReference type="NCBI Taxonomy" id="1123281"/>
    <lineage>
        <taxon>Bacteria</taxon>
        <taxon>Bacillati</taxon>
        <taxon>Bacillota</taxon>
        <taxon>Tissierellia</taxon>
        <taxon>Tissierellales</taxon>
        <taxon>Sporanaerobacteraceae</taxon>
        <taxon>Sporanaerobacter</taxon>
    </lineage>
</organism>
<dbReference type="OrthoDB" id="6603449at2"/>